<evidence type="ECO:0000313" key="9">
    <source>
        <dbReference type="EMBL" id="GAA4827270.1"/>
    </source>
</evidence>
<sequence length="387" mass="43059">MLKTLYLLEYALRSLVRKWKKYVALVSIYAIVVAFFSSVIFFTSALNRETQTVLSDLPEIWVQKLAGGRLVPIEESFLNEVSSEIRGIKKIAPRIWGYNYDVATGAVLTLMGSNASLQDLALLNTQTTELRKGEALCGTGLLEIRELYEGDRFTLQDSHGELQSFDIKGSFSAKSDLLTKDLLILHPDDARIMLGLSPKQVTDIGIEVYNPEETDNIAKKIDMAYSGIRVVTRDQLKATYEALFSWRGGIFIYGGIISLLAFLILAWERMAGLGNEEQKELGILKGIGWEITDVLWVKLWEGIIISLTAALSGILLALVHVYIFQAPLLKPFLIGWSMMYPAYDLHFSLQMGDLAIILSVAIIPYLSATIIPAWKGAITDPADIMNG</sequence>
<comment type="caution">
    <text evidence="9">The sequence shown here is derived from an EMBL/GenBank/DDBJ whole genome shotgun (WGS) entry which is preliminary data.</text>
</comment>
<reference evidence="10" key="1">
    <citation type="journal article" date="2019" name="Int. J. Syst. Evol. Microbiol.">
        <title>The Global Catalogue of Microorganisms (GCM) 10K type strain sequencing project: providing services to taxonomists for standard genome sequencing and annotation.</title>
        <authorList>
            <consortium name="The Broad Institute Genomics Platform"/>
            <consortium name="The Broad Institute Genome Sequencing Center for Infectious Disease"/>
            <person name="Wu L."/>
            <person name="Ma J."/>
        </authorList>
    </citation>
    <scope>NUCLEOTIDE SEQUENCE [LARGE SCALE GENOMIC DNA]</scope>
    <source>
        <strain evidence="10">JCM 18326</strain>
    </source>
</reference>
<evidence type="ECO:0000313" key="10">
    <source>
        <dbReference type="Proteomes" id="UP001500298"/>
    </source>
</evidence>
<organism evidence="9 10">
    <name type="scientific">Algivirga pacifica</name>
    <dbReference type="NCBI Taxonomy" id="1162670"/>
    <lineage>
        <taxon>Bacteria</taxon>
        <taxon>Pseudomonadati</taxon>
        <taxon>Bacteroidota</taxon>
        <taxon>Cytophagia</taxon>
        <taxon>Cytophagales</taxon>
        <taxon>Flammeovirgaceae</taxon>
        <taxon>Algivirga</taxon>
    </lineage>
</organism>
<dbReference type="PANTHER" id="PTHR30489:SF0">
    <property type="entry name" value="LIPOPROTEIN-RELEASING SYSTEM TRANSMEMBRANE PROTEIN LOLE"/>
    <property type="match status" value="1"/>
</dbReference>
<dbReference type="Proteomes" id="UP001500298">
    <property type="component" value="Unassembled WGS sequence"/>
</dbReference>
<name>A0ABP9D7P1_9BACT</name>
<keyword evidence="3" id="KW-1003">Cell membrane</keyword>
<feature type="transmembrane region" description="Helical" evidence="7">
    <location>
        <begin position="250"/>
        <end position="267"/>
    </location>
</feature>
<keyword evidence="4 7" id="KW-0812">Transmembrane</keyword>
<comment type="subcellular location">
    <subcellularLocation>
        <location evidence="1">Cell membrane</location>
        <topology evidence="1">Multi-pass membrane protein</topology>
    </subcellularLocation>
</comment>
<evidence type="ECO:0000259" key="8">
    <source>
        <dbReference type="Pfam" id="PF02687"/>
    </source>
</evidence>
<keyword evidence="5 7" id="KW-1133">Transmembrane helix</keyword>
<dbReference type="Pfam" id="PF02687">
    <property type="entry name" value="FtsX"/>
    <property type="match status" value="1"/>
</dbReference>
<evidence type="ECO:0000256" key="1">
    <source>
        <dbReference type="ARBA" id="ARBA00004651"/>
    </source>
</evidence>
<gene>
    <name evidence="9" type="ORF">GCM10023331_10090</name>
</gene>
<evidence type="ECO:0000256" key="5">
    <source>
        <dbReference type="ARBA" id="ARBA00022989"/>
    </source>
</evidence>
<dbReference type="RefSeq" id="WP_345369742.1">
    <property type="nucleotide sequence ID" value="NZ_BAABJX010000018.1"/>
</dbReference>
<evidence type="ECO:0000256" key="2">
    <source>
        <dbReference type="ARBA" id="ARBA00005236"/>
    </source>
</evidence>
<evidence type="ECO:0000256" key="3">
    <source>
        <dbReference type="ARBA" id="ARBA00022475"/>
    </source>
</evidence>
<protein>
    <submittedName>
        <fullName evidence="9">FtsX-like permease family protein</fullName>
    </submittedName>
</protein>
<evidence type="ECO:0000256" key="6">
    <source>
        <dbReference type="ARBA" id="ARBA00023136"/>
    </source>
</evidence>
<keyword evidence="10" id="KW-1185">Reference proteome</keyword>
<evidence type="ECO:0000256" key="4">
    <source>
        <dbReference type="ARBA" id="ARBA00022692"/>
    </source>
</evidence>
<dbReference type="InterPro" id="IPR051447">
    <property type="entry name" value="Lipoprotein-release_system"/>
</dbReference>
<dbReference type="PANTHER" id="PTHR30489">
    <property type="entry name" value="LIPOPROTEIN-RELEASING SYSTEM TRANSMEMBRANE PROTEIN LOLE"/>
    <property type="match status" value="1"/>
</dbReference>
<evidence type="ECO:0000256" key="7">
    <source>
        <dbReference type="SAM" id="Phobius"/>
    </source>
</evidence>
<accession>A0ABP9D7P1</accession>
<dbReference type="EMBL" id="BAABJX010000018">
    <property type="protein sequence ID" value="GAA4827270.1"/>
    <property type="molecule type" value="Genomic_DNA"/>
</dbReference>
<proteinExistence type="inferred from homology"/>
<feature type="domain" description="ABC3 transporter permease C-terminal" evidence="8">
    <location>
        <begin position="253"/>
        <end position="377"/>
    </location>
</feature>
<feature type="transmembrane region" description="Helical" evidence="7">
    <location>
        <begin position="303"/>
        <end position="324"/>
    </location>
</feature>
<comment type="similarity">
    <text evidence="2">Belongs to the ABC-4 integral membrane protein family. LolC/E subfamily.</text>
</comment>
<feature type="transmembrane region" description="Helical" evidence="7">
    <location>
        <begin position="22"/>
        <end position="42"/>
    </location>
</feature>
<feature type="transmembrane region" description="Helical" evidence="7">
    <location>
        <begin position="345"/>
        <end position="366"/>
    </location>
</feature>
<dbReference type="InterPro" id="IPR003838">
    <property type="entry name" value="ABC3_permease_C"/>
</dbReference>
<keyword evidence="6 7" id="KW-0472">Membrane</keyword>